<dbReference type="PANTHER" id="PTHR24006:SF644">
    <property type="entry name" value="UBIQUITIN CARBOXYL-TERMINAL HYDROLASE 7"/>
    <property type="match status" value="1"/>
</dbReference>
<dbReference type="Pfam" id="PF00443">
    <property type="entry name" value="UCH"/>
    <property type="match status" value="1"/>
</dbReference>
<evidence type="ECO:0000259" key="3">
    <source>
        <dbReference type="PROSITE" id="PS50235"/>
    </source>
</evidence>
<dbReference type="Gene3D" id="3.90.70.10">
    <property type="entry name" value="Cysteine proteinases"/>
    <property type="match status" value="2"/>
</dbReference>
<dbReference type="Gene3D" id="2.60.210.10">
    <property type="entry name" value="Apoptosis, Tumor Necrosis Factor Receptor Associated Protein 2, Chain A"/>
    <property type="match status" value="1"/>
</dbReference>
<protein>
    <submittedName>
        <fullName evidence="4">6417_t:CDS:1</fullName>
    </submittedName>
</protein>
<comment type="caution">
    <text evidence="4">The sequence shown here is derived from an EMBL/GenBank/DDBJ whole genome shotgun (WGS) entry which is preliminary data.</text>
</comment>
<dbReference type="Pfam" id="PF22486">
    <property type="entry name" value="MATH_2"/>
    <property type="match status" value="1"/>
</dbReference>
<feature type="domain" description="MATH" evidence="2">
    <location>
        <begin position="19"/>
        <end position="148"/>
    </location>
</feature>
<dbReference type="InterPro" id="IPR024729">
    <property type="entry name" value="USP7_ICP0-binding_dom"/>
</dbReference>
<feature type="domain" description="USP" evidence="3">
    <location>
        <begin position="170"/>
        <end position="419"/>
    </location>
</feature>
<keyword evidence="1" id="KW-0833">Ubl conjugation pathway</keyword>
<keyword evidence="5" id="KW-1185">Reference proteome</keyword>
<gene>
    <name evidence="4" type="ORF">GMARGA_LOCUS17705</name>
</gene>
<evidence type="ECO:0000313" key="5">
    <source>
        <dbReference type="Proteomes" id="UP000789901"/>
    </source>
</evidence>
<dbReference type="EMBL" id="CAJVQB010013582">
    <property type="protein sequence ID" value="CAG8763068.1"/>
    <property type="molecule type" value="Genomic_DNA"/>
</dbReference>
<dbReference type="SUPFAM" id="SSF49599">
    <property type="entry name" value="TRAF domain-like"/>
    <property type="match status" value="1"/>
</dbReference>
<dbReference type="InterPro" id="IPR002083">
    <property type="entry name" value="MATH/TRAF_dom"/>
</dbReference>
<evidence type="ECO:0000256" key="1">
    <source>
        <dbReference type="ARBA" id="ARBA00022786"/>
    </source>
</evidence>
<dbReference type="InterPro" id="IPR001394">
    <property type="entry name" value="Peptidase_C19_UCH"/>
</dbReference>
<dbReference type="InterPro" id="IPR038765">
    <property type="entry name" value="Papain-like_cys_pep_sf"/>
</dbReference>
<accession>A0ABN7VGE5</accession>
<dbReference type="InterPro" id="IPR028889">
    <property type="entry name" value="USP"/>
</dbReference>
<name>A0ABN7VGE5_GIGMA</name>
<sequence>DETIANRIMPNFGLEIKDFQYHTWNVTNWSKLPGRLTGPAFEVGGWKWQILLYPFGNHNLNKISIYLKFVDQQGESTGWHACAQFVLLLWNSEEPTQYISSHGYSRFDAECSNWGFGNFYDQDKLFIPFNNRTRPLIDNDSCNITALVRILKDPTGKLWHNRNTYFTECIGLKSQRTNTFFNSVILSLYYIRYFREAIYITSKKSDKPARSIASALQKVFYQLNVSAPSIDTTELTRFFGWNTLSISDVRKFIRVLQDDLEDKMKNTKMDGTISKLFVGTMKTHIKCVNVDYESLHLEDYYDIQFNVRRCNTLDDSFADYVQETLDGDNKHNAEGYGLQSNDRYEFPMEIDLQKYLSPDADKSKPYKYILHGVLVHVGQDQYFALLKPDKNGRWFMLHNNGDENILYNNAYMLIYYRESNIDELLYPLLHKNLPSHWHEENEKKKEKGRLQILVMTEEMFKNHKGFNIINLYDRRFPLSEVSQIEMLKTDTFGTFKNVVSAKFKIPINQMRFWIIKKQDNINFRLHNRITDDLINTSMDEIRLTQYDGLRVYVEVYKKLIDIKKKPIKATSIIIFLKYFNPYTQSLEGLGHLYVQKDYTIDFLFPILCERKKLPSNTLLNIYKVS</sequence>
<dbReference type="Pfam" id="PF12436">
    <property type="entry name" value="USP7_ICP0_bdg"/>
    <property type="match status" value="1"/>
</dbReference>
<evidence type="ECO:0000313" key="4">
    <source>
        <dbReference type="EMBL" id="CAG8763068.1"/>
    </source>
</evidence>
<dbReference type="Proteomes" id="UP000789901">
    <property type="component" value="Unassembled WGS sequence"/>
</dbReference>
<organism evidence="4 5">
    <name type="scientific">Gigaspora margarita</name>
    <dbReference type="NCBI Taxonomy" id="4874"/>
    <lineage>
        <taxon>Eukaryota</taxon>
        <taxon>Fungi</taxon>
        <taxon>Fungi incertae sedis</taxon>
        <taxon>Mucoromycota</taxon>
        <taxon>Glomeromycotina</taxon>
        <taxon>Glomeromycetes</taxon>
        <taxon>Diversisporales</taxon>
        <taxon>Gigasporaceae</taxon>
        <taxon>Gigaspora</taxon>
    </lineage>
</organism>
<dbReference type="SUPFAM" id="SSF54001">
    <property type="entry name" value="Cysteine proteinases"/>
    <property type="match status" value="1"/>
</dbReference>
<feature type="non-terminal residue" evidence="4">
    <location>
        <position position="1"/>
    </location>
</feature>
<dbReference type="PANTHER" id="PTHR24006">
    <property type="entry name" value="UBIQUITIN CARBOXYL-TERMINAL HYDROLASE"/>
    <property type="match status" value="1"/>
</dbReference>
<dbReference type="PROSITE" id="PS50235">
    <property type="entry name" value="USP_3"/>
    <property type="match status" value="1"/>
</dbReference>
<dbReference type="PROSITE" id="PS50144">
    <property type="entry name" value="MATH"/>
    <property type="match status" value="1"/>
</dbReference>
<dbReference type="Gene3D" id="3.10.20.90">
    <property type="entry name" value="Phosphatidylinositol 3-kinase Catalytic Subunit, Chain A, domain 1"/>
    <property type="match status" value="1"/>
</dbReference>
<evidence type="ECO:0000259" key="2">
    <source>
        <dbReference type="PROSITE" id="PS50144"/>
    </source>
</evidence>
<proteinExistence type="predicted"/>
<dbReference type="SMART" id="SM00061">
    <property type="entry name" value="MATH"/>
    <property type="match status" value="1"/>
</dbReference>
<dbReference type="InterPro" id="IPR008974">
    <property type="entry name" value="TRAF-like"/>
</dbReference>
<reference evidence="4 5" key="1">
    <citation type="submission" date="2021-06" db="EMBL/GenBank/DDBJ databases">
        <authorList>
            <person name="Kallberg Y."/>
            <person name="Tangrot J."/>
            <person name="Rosling A."/>
        </authorList>
    </citation>
    <scope>NUCLEOTIDE SEQUENCE [LARGE SCALE GENOMIC DNA]</scope>
    <source>
        <strain evidence="4 5">120-4 pot B 10/14</strain>
    </source>
</reference>
<dbReference type="InterPro" id="IPR050164">
    <property type="entry name" value="Peptidase_C19"/>
</dbReference>